<dbReference type="EMBL" id="JAAOMA010000034">
    <property type="protein sequence ID" value="NHR07398.1"/>
    <property type="molecule type" value="Genomic_DNA"/>
</dbReference>
<protein>
    <submittedName>
        <fullName evidence="1">Uncharacterized protein</fullName>
    </submittedName>
</protein>
<accession>A0ABX0LEM3</accession>
<comment type="caution">
    <text evidence="1">The sequence shown here is derived from an EMBL/GenBank/DDBJ whole genome shotgun (WGS) entry which is preliminary data.</text>
</comment>
<keyword evidence="2" id="KW-1185">Reference proteome</keyword>
<proteinExistence type="predicted"/>
<name>A0ABX0LEM3_9NEIS</name>
<evidence type="ECO:0000313" key="2">
    <source>
        <dbReference type="Proteomes" id="UP001515641"/>
    </source>
</evidence>
<sequence length="203" mass="23502">MQIKLQIDYDYQNVYGLNQWDAAAQRYIPFENESIFKWKRGDRGFFNAVASAVESLADEGYQIDLAEDEEYESSAAEIAFEICSEVGRRVLPLEPIVLSEGEYAFMYARNIIQGRWPEAEKTLLKENYASLIWEYITDVINGPWPELEPYILRENSMLREAYPCFLKELKRSKEKDAYPVVIPNLTDGDPALVPENEEHMPAD</sequence>
<gene>
    <name evidence="1" type="ORF">HA052_19595</name>
</gene>
<dbReference type="RefSeq" id="WP_166453208.1">
    <property type="nucleotide sequence ID" value="NZ_JAAOMA010000034.1"/>
</dbReference>
<evidence type="ECO:0000313" key="1">
    <source>
        <dbReference type="EMBL" id="NHR07398.1"/>
    </source>
</evidence>
<dbReference type="Proteomes" id="UP001515641">
    <property type="component" value="Unassembled WGS sequence"/>
</dbReference>
<reference evidence="1 2" key="1">
    <citation type="submission" date="2020-03" db="EMBL/GenBank/DDBJ databases">
        <title>Draft genome sequence of environmentally isolated cultures.</title>
        <authorList>
            <person name="Wilson H.S."/>
            <person name="De Leon M.E."/>
        </authorList>
    </citation>
    <scope>NUCLEOTIDE SEQUENCE [LARGE SCALE GENOMIC DNA]</scope>
    <source>
        <strain evidence="1 2">HSC-31F16</strain>
    </source>
</reference>
<organism evidence="1 2">
    <name type="scientific">Chromobacterium fluminis</name>
    <dbReference type="NCBI Taxonomy" id="3044269"/>
    <lineage>
        <taxon>Bacteria</taxon>
        <taxon>Pseudomonadati</taxon>
        <taxon>Pseudomonadota</taxon>
        <taxon>Betaproteobacteria</taxon>
        <taxon>Neisseriales</taxon>
        <taxon>Chromobacteriaceae</taxon>
        <taxon>Chromobacterium</taxon>
    </lineage>
</organism>